<dbReference type="AlphaFoldDB" id="A0A1G7C8M8"/>
<reference evidence="2" key="1">
    <citation type="submission" date="2016-10" db="EMBL/GenBank/DDBJ databases">
        <authorList>
            <person name="Varghese N."/>
            <person name="Submissions S."/>
        </authorList>
    </citation>
    <scope>NUCLEOTIDE SEQUENCE [LARGE SCALE GENOMIC DNA]</scope>
    <source>
        <strain evidence="2">CGMCC 1.9108</strain>
    </source>
</reference>
<dbReference type="SUPFAM" id="SSF47175">
    <property type="entry name" value="Cytochromes"/>
    <property type="match status" value="1"/>
</dbReference>
<dbReference type="OrthoDB" id="7596534at2"/>
<dbReference type="Gene3D" id="1.20.120.10">
    <property type="entry name" value="Cytochrome c/b562"/>
    <property type="match status" value="1"/>
</dbReference>
<dbReference type="Pfam" id="PF01322">
    <property type="entry name" value="Cytochrom_C_2"/>
    <property type="match status" value="1"/>
</dbReference>
<dbReference type="RefSeq" id="WP_093036037.1">
    <property type="nucleotide sequence ID" value="NZ_FMZV01000017.1"/>
</dbReference>
<sequence length="150" mass="16837">MMRCLAGLVICTLLAAWVLSGVRADEPVVRDEAVLARQATMRSAKAALGVLFEMSALRRHFDRDTAREARAVLLAALAEIPARFEKPYMDRHSRSRPGIWENRAEFLRRAIAARQAARGVRTVNLPALRRSLPGMMAACLACHDRFREPR</sequence>
<gene>
    <name evidence="1" type="ORF">SAMN04488239_117105</name>
</gene>
<organism evidence="1 2">
    <name type="scientific">Ruegeria marina</name>
    <dbReference type="NCBI Taxonomy" id="639004"/>
    <lineage>
        <taxon>Bacteria</taxon>
        <taxon>Pseudomonadati</taxon>
        <taxon>Pseudomonadota</taxon>
        <taxon>Alphaproteobacteria</taxon>
        <taxon>Rhodobacterales</taxon>
        <taxon>Roseobacteraceae</taxon>
        <taxon>Ruegeria</taxon>
    </lineage>
</organism>
<protein>
    <submittedName>
        <fullName evidence="1">Cytochrome c556</fullName>
    </submittedName>
</protein>
<dbReference type="GO" id="GO:0009055">
    <property type="term" value="F:electron transfer activity"/>
    <property type="evidence" value="ECO:0007669"/>
    <property type="project" value="InterPro"/>
</dbReference>
<dbReference type="Proteomes" id="UP000199628">
    <property type="component" value="Unassembled WGS sequence"/>
</dbReference>
<name>A0A1G7C8M8_9RHOB</name>
<evidence type="ECO:0000313" key="2">
    <source>
        <dbReference type="Proteomes" id="UP000199628"/>
    </source>
</evidence>
<dbReference type="GO" id="GO:0020037">
    <property type="term" value="F:heme binding"/>
    <property type="evidence" value="ECO:0007669"/>
    <property type="project" value="InterPro"/>
</dbReference>
<dbReference type="GO" id="GO:0022900">
    <property type="term" value="P:electron transport chain"/>
    <property type="evidence" value="ECO:0007669"/>
    <property type="project" value="InterPro"/>
</dbReference>
<dbReference type="GO" id="GO:0005506">
    <property type="term" value="F:iron ion binding"/>
    <property type="evidence" value="ECO:0007669"/>
    <property type="project" value="InterPro"/>
</dbReference>
<evidence type="ECO:0000313" key="1">
    <source>
        <dbReference type="EMBL" id="SDE34775.1"/>
    </source>
</evidence>
<accession>A0A1G7C8M8</accession>
<keyword evidence="2" id="KW-1185">Reference proteome</keyword>
<proteinExistence type="predicted"/>
<dbReference type="EMBL" id="FMZV01000017">
    <property type="protein sequence ID" value="SDE34775.1"/>
    <property type="molecule type" value="Genomic_DNA"/>
</dbReference>
<dbReference type="InterPro" id="IPR002321">
    <property type="entry name" value="Cyt_c_II"/>
</dbReference>
<dbReference type="STRING" id="639004.SAMN04488239_117105"/>
<dbReference type="PROSITE" id="PS51009">
    <property type="entry name" value="CYTCII"/>
    <property type="match status" value="1"/>
</dbReference>
<dbReference type="InterPro" id="IPR010980">
    <property type="entry name" value="Cyt_c/b562"/>
</dbReference>